<protein>
    <recommendedName>
        <fullName evidence="5">Nitroreductase family deazaflavin-dependent oxidoreductase</fullName>
    </recommendedName>
</protein>
<dbReference type="GO" id="GO:0016491">
    <property type="term" value="F:oxidoreductase activity"/>
    <property type="evidence" value="ECO:0007669"/>
    <property type="project" value="InterPro"/>
</dbReference>
<dbReference type="Proteomes" id="UP000318065">
    <property type="component" value="Chromosome"/>
</dbReference>
<dbReference type="Gene3D" id="2.30.110.10">
    <property type="entry name" value="Electron Transport, Fmn-binding Protein, Chain A"/>
    <property type="match status" value="1"/>
</dbReference>
<dbReference type="NCBIfam" id="TIGR00026">
    <property type="entry name" value="hi_GC_TIGR00026"/>
    <property type="match status" value="1"/>
</dbReference>
<dbReference type="RefSeq" id="WP_197735472.1">
    <property type="nucleotide sequence ID" value="NZ_AP019791.1"/>
</dbReference>
<gene>
    <name evidence="3" type="ORF">RxyAA322_22980</name>
</gene>
<dbReference type="SUPFAM" id="SSF50475">
    <property type="entry name" value="FMN-binding split barrel"/>
    <property type="match status" value="1"/>
</dbReference>
<reference evidence="3" key="1">
    <citation type="journal article" date="2019" name="Microbiol. Resour. Announc.">
        <title>Complete Genome Sequence of Rubrobacter xylanophilus Strain AA3-22, Isolated from Arima Onsen in Japan.</title>
        <authorList>
            <person name="Tomariguchi N."/>
            <person name="Miyazaki K."/>
        </authorList>
    </citation>
    <scope>NUCLEOTIDE SEQUENCE [LARGE SCALE GENOMIC DNA]</scope>
    <source>
        <strain evidence="3">AA3-22</strain>
    </source>
</reference>
<dbReference type="InterPro" id="IPR004378">
    <property type="entry name" value="F420H2_quin_Rdtase"/>
</dbReference>
<evidence type="ECO:0000313" key="4">
    <source>
        <dbReference type="Proteomes" id="UP000318065"/>
    </source>
</evidence>
<evidence type="ECO:0000256" key="1">
    <source>
        <dbReference type="ARBA" id="ARBA00008710"/>
    </source>
</evidence>
<keyword evidence="4" id="KW-1185">Reference proteome</keyword>
<evidence type="ECO:0000256" key="2">
    <source>
        <dbReference type="ARBA" id="ARBA00049106"/>
    </source>
</evidence>
<comment type="similarity">
    <text evidence="1">Belongs to the F420H(2)-dependent quinone reductase family.</text>
</comment>
<dbReference type="EMBL" id="AP019791">
    <property type="protein sequence ID" value="BBL80444.1"/>
    <property type="molecule type" value="Genomic_DNA"/>
</dbReference>
<dbReference type="Pfam" id="PF04075">
    <property type="entry name" value="F420H2_quin_red"/>
    <property type="match status" value="1"/>
</dbReference>
<dbReference type="GO" id="GO:0070967">
    <property type="term" value="F:coenzyme F420 binding"/>
    <property type="evidence" value="ECO:0007669"/>
    <property type="project" value="TreeGrafter"/>
</dbReference>
<dbReference type="PANTHER" id="PTHR39428">
    <property type="entry name" value="F420H(2)-DEPENDENT QUINONE REDUCTASE RV1261C"/>
    <property type="match status" value="1"/>
</dbReference>
<accession>A0A510HKM3</accession>
<dbReference type="PANTHER" id="PTHR39428:SF3">
    <property type="entry name" value="DEAZAFLAVIN-DEPENDENT NITROREDUCTASE"/>
    <property type="match status" value="1"/>
</dbReference>
<dbReference type="GO" id="GO:0005886">
    <property type="term" value="C:plasma membrane"/>
    <property type="evidence" value="ECO:0007669"/>
    <property type="project" value="TreeGrafter"/>
</dbReference>
<sequence length="152" mass="17536">MFAKDLAEKIGGSRLFAAVASKVAPPVDRALYRWLGGRTLGAGPPTLLLTTVGRRTGRQRTVPLLYVRDGERLAVAASNWGRERHPEWSENLLSNPLVWLQAGHTRRRCRARLATSRERERLWPRFIELWPAYESYRRRCGREIRIFLLEDA</sequence>
<comment type="catalytic activity">
    <reaction evidence="2">
        <text>oxidized coenzyme F420-(gamma-L-Glu)(n) + a quinol + H(+) = reduced coenzyme F420-(gamma-L-Glu)(n) + a quinone</text>
        <dbReference type="Rhea" id="RHEA:39663"/>
        <dbReference type="Rhea" id="RHEA-COMP:12939"/>
        <dbReference type="Rhea" id="RHEA-COMP:14378"/>
        <dbReference type="ChEBI" id="CHEBI:15378"/>
        <dbReference type="ChEBI" id="CHEBI:24646"/>
        <dbReference type="ChEBI" id="CHEBI:132124"/>
        <dbReference type="ChEBI" id="CHEBI:133980"/>
        <dbReference type="ChEBI" id="CHEBI:139511"/>
    </reaction>
</comment>
<dbReference type="InterPro" id="IPR012349">
    <property type="entry name" value="Split_barrel_FMN-bd"/>
</dbReference>
<name>A0A510HKM3_9ACTN</name>
<organism evidence="3 4">
    <name type="scientific">Rubrobacter xylanophilus</name>
    <dbReference type="NCBI Taxonomy" id="49319"/>
    <lineage>
        <taxon>Bacteria</taxon>
        <taxon>Bacillati</taxon>
        <taxon>Actinomycetota</taxon>
        <taxon>Rubrobacteria</taxon>
        <taxon>Rubrobacterales</taxon>
        <taxon>Rubrobacteraceae</taxon>
        <taxon>Rubrobacter</taxon>
    </lineage>
</organism>
<proteinExistence type="inferred from homology"/>
<evidence type="ECO:0000313" key="3">
    <source>
        <dbReference type="EMBL" id="BBL80444.1"/>
    </source>
</evidence>
<evidence type="ECO:0008006" key="5">
    <source>
        <dbReference type="Google" id="ProtNLM"/>
    </source>
</evidence>
<dbReference type="AlphaFoldDB" id="A0A510HKM3"/>